<sequence length="103" mass="11618">MSVIQNVNVANQANIYFDGKVISRTIHFTDGSHQTLGVVLPGEYNFDTSQAEIMNITSGKFEVLLPHATDWTTVTAGELFELDANVNFKIRTNEISEYRCQYK</sequence>
<keyword evidence="2 3" id="KW-0808">Transferase</keyword>
<comment type="function">
    <text evidence="3">Catalyzes the phosphorolysis of diverse nucleosides, yielding D-ribose 1-phosphate and the respective free bases. Can use uridine, adenosine, guanosine, cytidine, thymidine, inosine and xanthosine as substrates. Also catalyzes the reverse reactions.</text>
</comment>
<comment type="catalytic activity">
    <reaction evidence="3">
        <text>xanthosine + phosphate = alpha-D-ribose 1-phosphate + xanthine</text>
        <dbReference type="Rhea" id="RHEA:27638"/>
        <dbReference type="ChEBI" id="CHEBI:17712"/>
        <dbReference type="ChEBI" id="CHEBI:18107"/>
        <dbReference type="ChEBI" id="CHEBI:43474"/>
        <dbReference type="ChEBI" id="CHEBI:57720"/>
        <dbReference type="EC" id="2.4.2.1"/>
    </reaction>
</comment>
<dbReference type="EMBL" id="CP020472">
    <property type="protein sequence ID" value="ARD20600.1"/>
    <property type="molecule type" value="Genomic_DNA"/>
</dbReference>
<accession>A0ABM6JGN3</accession>
<gene>
    <name evidence="3" type="primary">ppnP</name>
    <name evidence="4" type="ORF">SJ2017_0252</name>
</gene>
<keyword evidence="5" id="KW-1185">Reference proteome</keyword>
<organism evidence="4 5">
    <name type="scientific">Shewanella japonica</name>
    <dbReference type="NCBI Taxonomy" id="93973"/>
    <lineage>
        <taxon>Bacteria</taxon>
        <taxon>Pseudomonadati</taxon>
        <taxon>Pseudomonadota</taxon>
        <taxon>Gammaproteobacteria</taxon>
        <taxon>Alteromonadales</taxon>
        <taxon>Shewanellaceae</taxon>
        <taxon>Shewanella</taxon>
    </lineage>
</organism>
<keyword evidence="1 3" id="KW-0328">Glycosyltransferase</keyword>
<dbReference type="SUPFAM" id="SSF51182">
    <property type="entry name" value="RmlC-like cupins"/>
    <property type="match status" value="1"/>
</dbReference>
<evidence type="ECO:0000313" key="4">
    <source>
        <dbReference type="EMBL" id="ARD20600.1"/>
    </source>
</evidence>
<dbReference type="Proteomes" id="UP000191820">
    <property type="component" value="Chromosome"/>
</dbReference>
<reference evidence="4 5" key="1">
    <citation type="submission" date="2017-03" db="EMBL/GenBank/DDBJ databases">
        <title>Genome sequencing of Shewanella japonica KCTC 22435.</title>
        <authorList>
            <person name="Kim K.M."/>
        </authorList>
    </citation>
    <scope>NUCLEOTIDE SEQUENCE [LARGE SCALE GENOMIC DNA]</scope>
    <source>
        <strain evidence="4 5">KCTC 22435</strain>
    </source>
</reference>
<evidence type="ECO:0000256" key="3">
    <source>
        <dbReference type="HAMAP-Rule" id="MF_01537"/>
    </source>
</evidence>
<dbReference type="Gene3D" id="2.60.120.10">
    <property type="entry name" value="Jelly Rolls"/>
    <property type="match status" value="1"/>
</dbReference>
<comment type="catalytic activity">
    <reaction evidence="3">
        <text>guanosine + phosphate = alpha-D-ribose 1-phosphate + guanine</text>
        <dbReference type="Rhea" id="RHEA:13233"/>
        <dbReference type="ChEBI" id="CHEBI:16235"/>
        <dbReference type="ChEBI" id="CHEBI:16750"/>
        <dbReference type="ChEBI" id="CHEBI:43474"/>
        <dbReference type="ChEBI" id="CHEBI:57720"/>
        <dbReference type="EC" id="2.4.2.1"/>
    </reaction>
</comment>
<dbReference type="InterPro" id="IPR009664">
    <property type="entry name" value="Ppnp"/>
</dbReference>
<dbReference type="PANTHER" id="PTHR36540:SF1">
    <property type="entry name" value="PYRIMIDINE_PURINE NUCLEOSIDE PHOSPHORYLASE"/>
    <property type="match status" value="1"/>
</dbReference>
<evidence type="ECO:0000256" key="1">
    <source>
        <dbReference type="ARBA" id="ARBA00022676"/>
    </source>
</evidence>
<comment type="catalytic activity">
    <reaction evidence="3">
        <text>adenosine + phosphate = alpha-D-ribose 1-phosphate + adenine</text>
        <dbReference type="Rhea" id="RHEA:27642"/>
        <dbReference type="ChEBI" id="CHEBI:16335"/>
        <dbReference type="ChEBI" id="CHEBI:16708"/>
        <dbReference type="ChEBI" id="CHEBI:43474"/>
        <dbReference type="ChEBI" id="CHEBI:57720"/>
        <dbReference type="EC" id="2.4.2.1"/>
    </reaction>
</comment>
<comment type="catalytic activity">
    <reaction evidence="3">
        <text>uridine + phosphate = alpha-D-ribose 1-phosphate + uracil</text>
        <dbReference type="Rhea" id="RHEA:24388"/>
        <dbReference type="ChEBI" id="CHEBI:16704"/>
        <dbReference type="ChEBI" id="CHEBI:17568"/>
        <dbReference type="ChEBI" id="CHEBI:43474"/>
        <dbReference type="ChEBI" id="CHEBI:57720"/>
        <dbReference type="EC" id="2.4.2.2"/>
    </reaction>
</comment>
<dbReference type="Pfam" id="PF06865">
    <property type="entry name" value="Ppnp"/>
    <property type="match status" value="1"/>
</dbReference>
<dbReference type="PANTHER" id="PTHR36540">
    <property type="entry name" value="PYRIMIDINE/PURINE NUCLEOSIDE PHOSPHORYLASE"/>
    <property type="match status" value="1"/>
</dbReference>
<comment type="catalytic activity">
    <reaction evidence="3">
        <text>thymidine + phosphate = 2-deoxy-alpha-D-ribose 1-phosphate + thymine</text>
        <dbReference type="Rhea" id="RHEA:16037"/>
        <dbReference type="ChEBI" id="CHEBI:17748"/>
        <dbReference type="ChEBI" id="CHEBI:17821"/>
        <dbReference type="ChEBI" id="CHEBI:43474"/>
        <dbReference type="ChEBI" id="CHEBI:57259"/>
        <dbReference type="EC" id="2.4.2.2"/>
    </reaction>
</comment>
<protein>
    <recommendedName>
        <fullName evidence="3">Pyrimidine/purine nucleoside phosphorylase</fullName>
        <ecNumber evidence="3">2.4.2.1</ecNumber>
        <ecNumber evidence="3">2.4.2.2</ecNumber>
    </recommendedName>
    <alternativeName>
        <fullName evidence="3">Adenosine phosphorylase</fullName>
    </alternativeName>
    <alternativeName>
        <fullName evidence="3">Cytidine phosphorylase</fullName>
    </alternativeName>
    <alternativeName>
        <fullName evidence="3">Guanosine phosphorylase</fullName>
    </alternativeName>
    <alternativeName>
        <fullName evidence="3">Inosine phosphorylase</fullName>
    </alternativeName>
    <alternativeName>
        <fullName evidence="3">Thymidine phosphorylase</fullName>
    </alternativeName>
    <alternativeName>
        <fullName evidence="3">Uridine phosphorylase</fullName>
    </alternativeName>
    <alternativeName>
        <fullName evidence="3">Xanthosine phosphorylase</fullName>
    </alternativeName>
</protein>
<evidence type="ECO:0000256" key="2">
    <source>
        <dbReference type="ARBA" id="ARBA00022679"/>
    </source>
</evidence>
<dbReference type="RefSeq" id="WP_080914636.1">
    <property type="nucleotide sequence ID" value="NZ_CANMJJ010000021.1"/>
</dbReference>
<dbReference type="CDD" id="cd20296">
    <property type="entry name" value="cupin_PpnP-like"/>
    <property type="match status" value="1"/>
</dbReference>
<comment type="similarity">
    <text evidence="3">Belongs to the nucleoside phosphorylase PpnP family.</text>
</comment>
<comment type="catalytic activity">
    <reaction evidence="3">
        <text>a purine D-ribonucleoside + phosphate = a purine nucleobase + alpha-D-ribose 1-phosphate</text>
        <dbReference type="Rhea" id="RHEA:19805"/>
        <dbReference type="ChEBI" id="CHEBI:26386"/>
        <dbReference type="ChEBI" id="CHEBI:43474"/>
        <dbReference type="ChEBI" id="CHEBI:57720"/>
        <dbReference type="ChEBI" id="CHEBI:142355"/>
        <dbReference type="EC" id="2.4.2.1"/>
    </reaction>
</comment>
<dbReference type="InterPro" id="IPR011051">
    <property type="entry name" value="RmlC_Cupin_sf"/>
</dbReference>
<dbReference type="EC" id="2.4.2.1" evidence="3"/>
<proteinExistence type="inferred from homology"/>
<dbReference type="InterPro" id="IPR014710">
    <property type="entry name" value="RmlC-like_jellyroll"/>
</dbReference>
<evidence type="ECO:0000313" key="5">
    <source>
        <dbReference type="Proteomes" id="UP000191820"/>
    </source>
</evidence>
<comment type="catalytic activity">
    <reaction evidence="3">
        <text>cytidine + phosphate = cytosine + alpha-D-ribose 1-phosphate</text>
        <dbReference type="Rhea" id="RHEA:52540"/>
        <dbReference type="ChEBI" id="CHEBI:16040"/>
        <dbReference type="ChEBI" id="CHEBI:17562"/>
        <dbReference type="ChEBI" id="CHEBI:43474"/>
        <dbReference type="ChEBI" id="CHEBI:57720"/>
        <dbReference type="EC" id="2.4.2.2"/>
    </reaction>
</comment>
<comment type="catalytic activity">
    <reaction evidence="3">
        <text>inosine + phosphate = alpha-D-ribose 1-phosphate + hypoxanthine</text>
        <dbReference type="Rhea" id="RHEA:27646"/>
        <dbReference type="ChEBI" id="CHEBI:17368"/>
        <dbReference type="ChEBI" id="CHEBI:17596"/>
        <dbReference type="ChEBI" id="CHEBI:43474"/>
        <dbReference type="ChEBI" id="CHEBI:57720"/>
        <dbReference type="EC" id="2.4.2.1"/>
    </reaction>
</comment>
<dbReference type="EC" id="2.4.2.2" evidence="3"/>
<dbReference type="HAMAP" id="MF_01537">
    <property type="entry name" value="Nucleos_phosphorylase_PpnP"/>
    <property type="match status" value="1"/>
</dbReference>
<name>A0ABM6JGN3_9GAMM</name>